<feature type="non-terminal residue" evidence="2">
    <location>
        <position position="143"/>
    </location>
</feature>
<name>A0A699YWY6_HAELA</name>
<organism evidence="2 3">
    <name type="scientific">Haematococcus lacustris</name>
    <name type="common">Green alga</name>
    <name type="synonym">Haematococcus pluvialis</name>
    <dbReference type="NCBI Taxonomy" id="44745"/>
    <lineage>
        <taxon>Eukaryota</taxon>
        <taxon>Viridiplantae</taxon>
        <taxon>Chlorophyta</taxon>
        <taxon>core chlorophytes</taxon>
        <taxon>Chlorophyceae</taxon>
        <taxon>CS clade</taxon>
        <taxon>Chlamydomonadales</taxon>
        <taxon>Haematococcaceae</taxon>
        <taxon>Haematococcus</taxon>
    </lineage>
</organism>
<dbReference type="GO" id="GO:0004435">
    <property type="term" value="F:phosphatidylinositol-4,5-bisphosphate phospholipase C activity"/>
    <property type="evidence" value="ECO:0007669"/>
    <property type="project" value="InterPro"/>
</dbReference>
<dbReference type="AlphaFoldDB" id="A0A699YWY6"/>
<dbReference type="InterPro" id="IPR001711">
    <property type="entry name" value="PLipase_C_Pinositol-sp_Y"/>
</dbReference>
<evidence type="ECO:0000313" key="2">
    <source>
        <dbReference type="EMBL" id="GFH12058.1"/>
    </source>
</evidence>
<gene>
    <name evidence="2" type="ORF">HaLaN_07684</name>
</gene>
<feature type="non-terminal residue" evidence="2">
    <location>
        <position position="1"/>
    </location>
</feature>
<accession>A0A699YWY6</accession>
<sequence>MTLRLHGAQFSLNAGSGYVLKPDWMLRPGGPNPLPPRRPARLSVLVHSAFAAQGFNLACFKDDLFVQVSHNSGRLLLDQRFDFQVQFPEMAVLVVALKDEDMPGSSHDTLGYWSAPLASLATGTFKLTLKDLRQRQHSNRWIK</sequence>
<dbReference type="SUPFAM" id="SSF49562">
    <property type="entry name" value="C2 domain (Calcium/lipid-binding domain, CaLB)"/>
    <property type="match status" value="1"/>
</dbReference>
<feature type="domain" description="PI-PLC Y-box" evidence="1">
    <location>
        <begin position="3"/>
        <end position="25"/>
    </location>
</feature>
<reference evidence="2 3" key="1">
    <citation type="submission" date="2020-02" db="EMBL/GenBank/DDBJ databases">
        <title>Draft genome sequence of Haematococcus lacustris strain NIES-144.</title>
        <authorList>
            <person name="Morimoto D."/>
            <person name="Nakagawa S."/>
            <person name="Yoshida T."/>
            <person name="Sawayama S."/>
        </authorList>
    </citation>
    <scope>NUCLEOTIDE SEQUENCE [LARGE SCALE GENOMIC DNA]</scope>
    <source>
        <strain evidence="2 3">NIES-144</strain>
    </source>
</reference>
<dbReference type="GO" id="GO:0006629">
    <property type="term" value="P:lipid metabolic process"/>
    <property type="evidence" value="ECO:0007669"/>
    <property type="project" value="InterPro"/>
</dbReference>
<evidence type="ECO:0000259" key="1">
    <source>
        <dbReference type="PROSITE" id="PS50008"/>
    </source>
</evidence>
<dbReference type="InterPro" id="IPR035892">
    <property type="entry name" value="C2_domain_sf"/>
</dbReference>
<dbReference type="Gene3D" id="2.60.40.150">
    <property type="entry name" value="C2 domain"/>
    <property type="match status" value="1"/>
</dbReference>
<evidence type="ECO:0000313" key="3">
    <source>
        <dbReference type="Proteomes" id="UP000485058"/>
    </source>
</evidence>
<comment type="caution">
    <text evidence="2">The sequence shown here is derived from an EMBL/GenBank/DDBJ whole genome shotgun (WGS) entry which is preliminary data.</text>
</comment>
<protein>
    <submittedName>
        <fullName evidence="2">Phosphoinositide phospholipase C</fullName>
    </submittedName>
</protein>
<dbReference type="EMBL" id="BLLF01000464">
    <property type="protein sequence ID" value="GFH12058.1"/>
    <property type="molecule type" value="Genomic_DNA"/>
</dbReference>
<proteinExistence type="predicted"/>
<dbReference type="Proteomes" id="UP000485058">
    <property type="component" value="Unassembled WGS sequence"/>
</dbReference>
<keyword evidence="3" id="KW-1185">Reference proteome</keyword>
<dbReference type="GO" id="GO:0035556">
    <property type="term" value="P:intracellular signal transduction"/>
    <property type="evidence" value="ECO:0007669"/>
    <property type="project" value="InterPro"/>
</dbReference>
<dbReference type="PROSITE" id="PS50008">
    <property type="entry name" value="PIPLC_Y_DOMAIN"/>
    <property type="match status" value="1"/>
</dbReference>